<gene>
    <name evidence="1" type="ORF">B7Y86_10075</name>
</gene>
<comment type="caution">
    <text evidence="1">The sequence shown here is derived from an EMBL/GenBank/DDBJ whole genome shotgun (WGS) entry which is preliminary data.</text>
</comment>
<dbReference type="CDD" id="cd16377">
    <property type="entry name" value="23S_rRNA_IVP_like"/>
    <property type="match status" value="1"/>
</dbReference>
<reference evidence="1 2" key="1">
    <citation type="submission" date="2017-03" db="EMBL/GenBank/DDBJ databases">
        <title>Lifting the veil on microbial sulfur biogeochemistry in mining wastewaters.</title>
        <authorList>
            <person name="Kantor R.S."/>
            <person name="Colenbrander Nelson T."/>
            <person name="Marshall S."/>
            <person name="Bennett D."/>
            <person name="Apte S."/>
            <person name="Camacho D."/>
            <person name="Thomas B.C."/>
            <person name="Warren L.A."/>
            <person name="Banfield J.F."/>
        </authorList>
    </citation>
    <scope>NUCLEOTIDE SEQUENCE [LARGE SCALE GENOMIC DNA]</scope>
    <source>
        <strain evidence="1">32-68-21</strain>
    </source>
</reference>
<accession>A0A258HH32</accession>
<dbReference type="NCBIfam" id="TIGR02436">
    <property type="entry name" value="four helix bundle protein"/>
    <property type="match status" value="1"/>
</dbReference>
<dbReference type="Pfam" id="PF05635">
    <property type="entry name" value="23S_rRNA_IVP"/>
    <property type="match status" value="1"/>
</dbReference>
<evidence type="ECO:0008006" key="3">
    <source>
        <dbReference type="Google" id="ProtNLM"/>
    </source>
</evidence>
<dbReference type="SUPFAM" id="SSF158446">
    <property type="entry name" value="IVS-encoded protein-like"/>
    <property type="match status" value="1"/>
</dbReference>
<dbReference type="PANTHER" id="PTHR38471">
    <property type="entry name" value="FOUR HELIX BUNDLE PROTEIN"/>
    <property type="match status" value="1"/>
</dbReference>
<protein>
    <recommendedName>
        <fullName evidence="3">Four helix bundle protein</fullName>
    </recommendedName>
</protein>
<evidence type="ECO:0000313" key="2">
    <source>
        <dbReference type="Proteomes" id="UP000216147"/>
    </source>
</evidence>
<evidence type="ECO:0000313" key="1">
    <source>
        <dbReference type="EMBL" id="OYX56291.1"/>
    </source>
</evidence>
<dbReference type="InterPro" id="IPR012657">
    <property type="entry name" value="23S_rRNA-intervening_sequence"/>
</dbReference>
<name>A0A258HH32_9CAUL</name>
<dbReference type="PANTHER" id="PTHR38471:SF2">
    <property type="entry name" value="FOUR HELIX BUNDLE PROTEIN"/>
    <property type="match status" value="1"/>
</dbReference>
<dbReference type="AlphaFoldDB" id="A0A258HH32"/>
<dbReference type="EMBL" id="NCEQ01000008">
    <property type="protein sequence ID" value="OYX56291.1"/>
    <property type="molecule type" value="Genomic_DNA"/>
</dbReference>
<organism evidence="1 2">
    <name type="scientific">Brevundimonas subvibrioides</name>
    <dbReference type="NCBI Taxonomy" id="74313"/>
    <lineage>
        <taxon>Bacteria</taxon>
        <taxon>Pseudomonadati</taxon>
        <taxon>Pseudomonadota</taxon>
        <taxon>Alphaproteobacteria</taxon>
        <taxon>Caulobacterales</taxon>
        <taxon>Caulobacteraceae</taxon>
        <taxon>Brevundimonas</taxon>
    </lineage>
</organism>
<proteinExistence type="predicted"/>
<dbReference type="Proteomes" id="UP000216147">
    <property type="component" value="Unassembled WGS sequence"/>
</dbReference>
<sequence>MTAKSYKDLLVWQKSVDLACDVHRLTRLLPKEEAYRLTSQIIRASSSIPANVAEGNGRNTRRDYAHFVSIARGSAAELETFLIIIQRLELAPAEQVQQLLGRTEEVARMLNALRSKLAAPPEPKLSP</sequence>
<dbReference type="Gene3D" id="1.20.1440.60">
    <property type="entry name" value="23S rRNA-intervening sequence"/>
    <property type="match status" value="1"/>
</dbReference>
<dbReference type="InterPro" id="IPR036583">
    <property type="entry name" value="23S_rRNA_IVS_sf"/>
</dbReference>